<dbReference type="Proteomes" id="UP001295469">
    <property type="component" value="Chromosome A02"/>
</dbReference>
<dbReference type="Pfam" id="PF00180">
    <property type="entry name" value="Iso_dh"/>
    <property type="match status" value="1"/>
</dbReference>
<keyword evidence="6" id="KW-0028">Amino-acid biosynthesis</keyword>
<comment type="subunit">
    <text evidence="3 13">Homodimer.</text>
</comment>
<dbReference type="InterPro" id="IPR004429">
    <property type="entry name" value="Isopropylmalate_DH"/>
</dbReference>
<dbReference type="GO" id="GO:0000287">
    <property type="term" value="F:magnesium ion binding"/>
    <property type="evidence" value="ECO:0007669"/>
    <property type="project" value="InterPro"/>
</dbReference>
<evidence type="ECO:0000313" key="17">
    <source>
        <dbReference type="Proteomes" id="UP000028999"/>
    </source>
</evidence>
<dbReference type="EC" id="1.1.1.85" evidence="4 13"/>
<protein>
    <recommendedName>
        <fullName evidence="4 13">3-isopropylmalate dehydrogenase</fullName>
        <ecNumber evidence="4 13">1.1.1.85</ecNumber>
    </recommendedName>
</protein>
<gene>
    <name evidence="16" type="primary">BnaA02g19670D</name>
    <name evidence="15" type="ORF">DARMORV10_A02P23480.1</name>
    <name evidence="16" type="ORF">GSBRNA2T00064238001</name>
</gene>
<comment type="pathway">
    <text evidence="13">Amino-acid biosynthesis; L-leucine biosynthesis; L-leucine from 3-methyl-2-oxobutanoate: step 3/4.</text>
</comment>
<evidence type="ECO:0000256" key="7">
    <source>
        <dbReference type="ARBA" id="ARBA00022723"/>
    </source>
</evidence>
<dbReference type="OMA" id="YVRVPSY"/>
<evidence type="ECO:0000256" key="10">
    <source>
        <dbReference type="ARBA" id="ARBA00023027"/>
    </source>
</evidence>
<dbReference type="Gene3D" id="3.40.718.10">
    <property type="entry name" value="Isopropylmalate Dehydrogenase"/>
    <property type="match status" value="1"/>
</dbReference>
<evidence type="ECO:0000256" key="5">
    <source>
        <dbReference type="ARBA" id="ARBA00022430"/>
    </source>
</evidence>
<dbReference type="STRING" id="3708.A0A078HL61"/>
<reference evidence="16 17" key="1">
    <citation type="journal article" date="2014" name="Science">
        <title>Plant genetics. Early allopolyploid evolution in the post-Neolithic Brassica napus oilseed genome.</title>
        <authorList>
            <person name="Chalhoub B."/>
            <person name="Denoeud F."/>
            <person name="Liu S."/>
            <person name="Parkin I.A."/>
            <person name="Tang H."/>
            <person name="Wang X."/>
            <person name="Chiquet J."/>
            <person name="Belcram H."/>
            <person name="Tong C."/>
            <person name="Samans B."/>
            <person name="Correa M."/>
            <person name="Da Silva C."/>
            <person name="Just J."/>
            <person name="Falentin C."/>
            <person name="Koh C.S."/>
            <person name="Le Clainche I."/>
            <person name="Bernard M."/>
            <person name="Bento P."/>
            <person name="Noel B."/>
            <person name="Labadie K."/>
            <person name="Alberti A."/>
            <person name="Charles M."/>
            <person name="Arnaud D."/>
            <person name="Guo H."/>
            <person name="Daviaud C."/>
            <person name="Alamery S."/>
            <person name="Jabbari K."/>
            <person name="Zhao M."/>
            <person name="Edger P.P."/>
            <person name="Chelaifa H."/>
            <person name="Tack D."/>
            <person name="Lassalle G."/>
            <person name="Mestiri I."/>
            <person name="Schnel N."/>
            <person name="Le Paslier M.C."/>
            <person name="Fan G."/>
            <person name="Renault V."/>
            <person name="Bayer P.E."/>
            <person name="Golicz A.A."/>
            <person name="Manoli S."/>
            <person name="Lee T.H."/>
            <person name="Thi V.H."/>
            <person name="Chalabi S."/>
            <person name="Hu Q."/>
            <person name="Fan C."/>
            <person name="Tollenaere R."/>
            <person name="Lu Y."/>
            <person name="Battail C."/>
            <person name="Shen J."/>
            <person name="Sidebottom C.H."/>
            <person name="Wang X."/>
            <person name="Canaguier A."/>
            <person name="Chauveau A."/>
            <person name="Berard A."/>
            <person name="Deniot G."/>
            <person name="Guan M."/>
            <person name="Liu Z."/>
            <person name="Sun F."/>
            <person name="Lim Y.P."/>
            <person name="Lyons E."/>
            <person name="Town C.D."/>
            <person name="Bancroft I."/>
            <person name="Wang X."/>
            <person name="Meng J."/>
            <person name="Ma J."/>
            <person name="Pires J.C."/>
            <person name="King G.J."/>
            <person name="Brunel D."/>
            <person name="Delourme R."/>
            <person name="Renard M."/>
            <person name="Aury J.M."/>
            <person name="Adams K.L."/>
            <person name="Batley J."/>
            <person name="Snowdon R.J."/>
            <person name="Tost J."/>
            <person name="Edwards D."/>
            <person name="Zhou Y."/>
            <person name="Hua W."/>
            <person name="Sharpe A.G."/>
            <person name="Paterson A.H."/>
            <person name="Guan C."/>
            <person name="Wincker P."/>
        </authorList>
    </citation>
    <scope>NUCLEOTIDE SEQUENCE [LARGE SCALE GENOMIC DNA]</scope>
    <source>
        <strain evidence="17">cv. Darmor-bzh</strain>
    </source>
</reference>
<name>A0A078HL61_BRANA</name>
<comment type="cofactor">
    <cofactor evidence="13">
        <name>Mg(2+)</name>
        <dbReference type="ChEBI" id="CHEBI:18420"/>
    </cofactor>
    <cofactor evidence="13">
        <name>Mn(2+)</name>
        <dbReference type="ChEBI" id="CHEBI:29035"/>
    </cofactor>
    <text evidence="13">Binds 1 Mg(2+) or Mn(2+) ion per subunit.</text>
</comment>
<dbReference type="PROSITE" id="PS00470">
    <property type="entry name" value="IDH_IMDH"/>
    <property type="match status" value="1"/>
</dbReference>
<dbReference type="InterPro" id="IPR019818">
    <property type="entry name" value="IsoCit/isopropylmalate_DH_CS"/>
</dbReference>
<dbReference type="OrthoDB" id="419183at2759"/>
<dbReference type="NCBIfam" id="TIGR00169">
    <property type="entry name" value="leuB"/>
    <property type="match status" value="1"/>
</dbReference>
<keyword evidence="12 13" id="KW-0100">Branched-chain amino acid biosynthesis</keyword>
<evidence type="ECO:0000256" key="9">
    <source>
        <dbReference type="ARBA" id="ARBA00023002"/>
    </source>
</evidence>
<comment type="similarity">
    <text evidence="2">Belongs to the isocitrate and isopropylmalate dehydrogenases family.</text>
</comment>
<keyword evidence="8" id="KW-0460">Magnesium</keyword>
<dbReference type="EMBL" id="LK032403">
    <property type="protein sequence ID" value="CDY37603.1"/>
    <property type="molecule type" value="Genomic_DNA"/>
</dbReference>
<dbReference type="PaxDb" id="3708-A0A078HL61"/>
<evidence type="ECO:0000256" key="13">
    <source>
        <dbReference type="RuleBase" id="RU004445"/>
    </source>
</evidence>
<dbReference type="PANTHER" id="PTHR42979">
    <property type="entry name" value="3-ISOPROPYLMALATE DEHYDROGENASE"/>
    <property type="match status" value="1"/>
</dbReference>
<dbReference type="EMBL" id="HG994356">
    <property type="protein sequence ID" value="CAF2141004.1"/>
    <property type="molecule type" value="Genomic_DNA"/>
</dbReference>
<dbReference type="FunFam" id="3.40.718.10:FF:000006">
    <property type="entry name" value="3-isopropylmalate dehydrogenase"/>
    <property type="match status" value="1"/>
</dbReference>
<dbReference type="GO" id="GO:0051287">
    <property type="term" value="F:NAD binding"/>
    <property type="evidence" value="ECO:0007669"/>
    <property type="project" value="InterPro"/>
</dbReference>
<reference evidence="16" key="2">
    <citation type="submission" date="2014-06" db="EMBL/GenBank/DDBJ databases">
        <authorList>
            <person name="Genoscope - CEA"/>
        </authorList>
    </citation>
    <scope>NUCLEOTIDE SEQUENCE</scope>
</reference>
<evidence type="ECO:0000256" key="12">
    <source>
        <dbReference type="ARBA" id="ARBA00023304"/>
    </source>
</evidence>
<dbReference type="UniPathway" id="UPA00048">
    <property type="reaction ID" value="UER00072"/>
</dbReference>
<dbReference type="SUPFAM" id="SSF53659">
    <property type="entry name" value="Isocitrate/Isopropylmalate dehydrogenase-like"/>
    <property type="match status" value="1"/>
</dbReference>
<keyword evidence="11" id="KW-0464">Manganese</keyword>
<evidence type="ECO:0000313" key="15">
    <source>
        <dbReference type="EMBL" id="CAF2141004.1"/>
    </source>
</evidence>
<accession>A0A078HL61</accession>
<proteinExistence type="inferred from homology"/>
<evidence type="ECO:0000259" key="14">
    <source>
        <dbReference type="SMART" id="SM01329"/>
    </source>
</evidence>
<dbReference type="AlphaFoldDB" id="A0A078HL61"/>
<keyword evidence="10 13" id="KW-0520">NAD</keyword>
<reference evidence="15" key="3">
    <citation type="submission" date="2021-01" db="EMBL/GenBank/DDBJ databases">
        <authorList>
            <consortium name="Genoscope - CEA"/>
            <person name="William W."/>
        </authorList>
    </citation>
    <scope>NUCLEOTIDE SEQUENCE</scope>
</reference>
<keyword evidence="7 13" id="KW-0479">Metal-binding</keyword>
<comment type="cofactor">
    <cofactor evidence="1">
        <name>Mn(2+)</name>
        <dbReference type="ChEBI" id="CHEBI:29035"/>
    </cofactor>
</comment>
<dbReference type="Proteomes" id="UP000028999">
    <property type="component" value="Unassembled WGS sequence"/>
</dbReference>
<comment type="function">
    <text evidence="13">Catalyzes the oxidation of 3-carboxy-2-hydroxy-4-methylpentanoate (3-isopropylmalate) to 3-carboxy-4-methyl-2-oxopentanoate. The product decarboxylates to 4-methyl-2 oxopentanoate.</text>
</comment>
<dbReference type="InterPro" id="IPR024084">
    <property type="entry name" value="IsoPropMal-DH-like_dom"/>
</dbReference>
<feature type="domain" description="Isopropylmalate dehydrogenase-like" evidence="14">
    <location>
        <begin position="48"/>
        <end position="401"/>
    </location>
</feature>
<dbReference type="PANTHER" id="PTHR42979:SF9">
    <property type="entry name" value="3-ISOPROPYLMALATE DEHYDROGENASE"/>
    <property type="match status" value="1"/>
</dbReference>
<evidence type="ECO:0000256" key="6">
    <source>
        <dbReference type="ARBA" id="ARBA00022605"/>
    </source>
</evidence>
<dbReference type="GO" id="GO:0009098">
    <property type="term" value="P:L-leucine biosynthetic process"/>
    <property type="evidence" value="ECO:0000318"/>
    <property type="project" value="GO_Central"/>
</dbReference>
<evidence type="ECO:0000256" key="11">
    <source>
        <dbReference type="ARBA" id="ARBA00023211"/>
    </source>
</evidence>
<evidence type="ECO:0000256" key="4">
    <source>
        <dbReference type="ARBA" id="ARBA00013101"/>
    </source>
</evidence>
<dbReference type="SMART" id="SM01329">
    <property type="entry name" value="Iso_dh"/>
    <property type="match status" value="1"/>
</dbReference>
<dbReference type="GO" id="GO:0003862">
    <property type="term" value="F:3-isopropylmalate dehydrogenase activity"/>
    <property type="evidence" value="ECO:0000318"/>
    <property type="project" value="GO_Central"/>
</dbReference>
<evidence type="ECO:0000256" key="8">
    <source>
        <dbReference type="ARBA" id="ARBA00022842"/>
    </source>
</evidence>
<keyword evidence="9" id="KW-0560">Oxidoreductase</keyword>
<sequence>MSTALQIHASGIKLPVSLIPSTTKQISRASKRVGRIRCSATTPNKKYTIAVLPGDGIGTEVTPVAVEALRLAGSLEGIDFEFKEMLVGGAAYEATGVPFPEETLKASLESDAVYLGAVGITKKMPSSDHLPKHLRPEVGLMRIRRALGVYANLRPITVFPQLLEASSLKRSVTEEVDFMIIRELAGGLYYGKPRGFGINEKGEETGFCTEIYSSSEVDRVARIAFDMAMERRGKVCSVDKATILESSRLWRKRVTIMSEEYPEVDLSHMLVDTSGMELIRYPKQFDVLLTTNVFGDILSDVSAMITGGIGMLPSACIGGPGPQLFEPVHGSAPDIEGEDVANPLAAVLTAVMLLRYGLKEEAVAKRIENAIFDTLNEGFRTRDISTPGAKIVGCKKMGEEILKSLYVRVPSYQLN</sequence>
<evidence type="ECO:0000256" key="1">
    <source>
        <dbReference type="ARBA" id="ARBA00001936"/>
    </source>
</evidence>
<comment type="catalytic activity">
    <reaction evidence="13">
        <text>(2R,3S)-3-isopropylmalate + NAD(+) = 4-methyl-2-oxopentanoate + CO2 + NADH</text>
        <dbReference type="Rhea" id="RHEA:32271"/>
        <dbReference type="ChEBI" id="CHEBI:16526"/>
        <dbReference type="ChEBI" id="CHEBI:17865"/>
        <dbReference type="ChEBI" id="CHEBI:35121"/>
        <dbReference type="ChEBI" id="CHEBI:57540"/>
        <dbReference type="ChEBI" id="CHEBI:57945"/>
        <dbReference type="EC" id="1.1.1.85"/>
    </reaction>
</comment>
<evidence type="ECO:0000256" key="2">
    <source>
        <dbReference type="ARBA" id="ARBA00007769"/>
    </source>
</evidence>
<keyword evidence="5 13" id="KW-0432">Leucine biosynthesis</keyword>
<evidence type="ECO:0000313" key="16">
    <source>
        <dbReference type="EMBL" id="CDY37603.1"/>
    </source>
</evidence>
<dbReference type="Gramene" id="CDY37603">
    <property type="protein sequence ID" value="CDY37603"/>
    <property type="gene ID" value="GSBRNA2T00064238001"/>
</dbReference>
<organism evidence="16 17">
    <name type="scientific">Brassica napus</name>
    <name type="common">Rape</name>
    <dbReference type="NCBI Taxonomy" id="3708"/>
    <lineage>
        <taxon>Eukaryota</taxon>
        <taxon>Viridiplantae</taxon>
        <taxon>Streptophyta</taxon>
        <taxon>Embryophyta</taxon>
        <taxon>Tracheophyta</taxon>
        <taxon>Spermatophyta</taxon>
        <taxon>Magnoliopsida</taxon>
        <taxon>eudicotyledons</taxon>
        <taxon>Gunneridae</taxon>
        <taxon>Pentapetalae</taxon>
        <taxon>rosids</taxon>
        <taxon>malvids</taxon>
        <taxon>Brassicales</taxon>
        <taxon>Brassicaceae</taxon>
        <taxon>Brassiceae</taxon>
        <taxon>Brassica</taxon>
    </lineage>
</organism>
<dbReference type="HAMAP" id="MF_01033">
    <property type="entry name" value="LeuB_type1"/>
    <property type="match status" value="1"/>
</dbReference>
<evidence type="ECO:0000256" key="3">
    <source>
        <dbReference type="ARBA" id="ARBA00011738"/>
    </source>
</evidence>
<keyword evidence="17" id="KW-1185">Reference proteome</keyword>